<dbReference type="GeneID" id="41971651"/>
<evidence type="ECO:0000313" key="4">
    <source>
        <dbReference type="Proteomes" id="UP000319257"/>
    </source>
</evidence>
<sequence>MAAPDAVQYGSFSVPGQTRGSTNATRDEDARLLVGRKSGYGQRWRGKMVQDVRPQWTGAILLLCYTITGFLDSSSTLTWGTFVSMQTGNTVFLGLGPVSSDNRWKKSGLSILAFCLGSFCFGRLHRSISPSPRSRWVLCLAFILQALFSTAAASIVTWGPRAKEQNDASWYVAVPIALIAFQSGGQAMISRAVKHNALTSVVLTSIYCDLFSDTELFKPSNPDRNTRVAAPVSLMIGVIAGGLITKSSLGTAGVLWIVAGIKLLLIVVWLIWPGDEEGA</sequence>
<protein>
    <recommendedName>
        <fullName evidence="5">DUF1275 domain protein</fullName>
    </recommendedName>
</protein>
<keyword evidence="2" id="KW-0472">Membrane</keyword>
<name>A0A507BFY1_9PEZI</name>
<comment type="caution">
    <text evidence="3">The sequence shown here is derived from an EMBL/GenBank/DDBJ whole genome shotgun (WGS) entry which is preliminary data.</text>
</comment>
<keyword evidence="2" id="KW-1133">Transmembrane helix</keyword>
<feature type="transmembrane region" description="Helical" evidence="2">
    <location>
        <begin position="170"/>
        <end position="189"/>
    </location>
</feature>
<feature type="compositionally biased region" description="Polar residues" evidence="1">
    <location>
        <begin position="10"/>
        <end position="24"/>
    </location>
</feature>
<proteinExistence type="predicted"/>
<dbReference type="OrthoDB" id="5288586at2759"/>
<dbReference type="InParanoid" id="A0A507BFY1"/>
<gene>
    <name evidence="3" type="ORF">E0L32_004204</name>
</gene>
<dbReference type="PANTHER" id="PTHR37488">
    <property type="entry name" value="DUF1275 DOMAIN-CONTAINING PROTEIN"/>
    <property type="match status" value="1"/>
</dbReference>
<accession>A0A507BFY1</accession>
<evidence type="ECO:0000256" key="1">
    <source>
        <dbReference type="SAM" id="MobiDB-lite"/>
    </source>
</evidence>
<dbReference type="RefSeq" id="XP_030997920.1">
    <property type="nucleotide sequence ID" value="XM_031138589.1"/>
</dbReference>
<feature type="transmembrane region" description="Helical" evidence="2">
    <location>
        <begin position="107"/>
        <end position="124"/>
    </location>
</feature>
<reference evidence="3 4" key="1">
    <citation type="submission" date="2019-06" db="EMBL/GenBank/DDBJ databases">
        <title>Draft genome sequence of the filamentous fungus Phialemoniopsis curvata isolated from diesel fuel.</title>
        <authorList>
            <person name="Varaljay V.A."/>
            <person name="Lyon W.J."/>
            <person name="Crouch A.L."/>
            <person name="Drake C.E."/>
            <person name="Hollomon J.M."/>
            <person name="Nadeau L.J."/>
            <person name="Nunn H.S."/>
            <person name="Stevenson B.S."/>
            <person name="Bojanowski C.L."/>
            <person name="Crookes-Goodson W.J."/>
        </authorList>
    </citation>
    <scope>NUCLEOTIDE SEQUENCE [LARGE SCALE GENOMIC DNA]</scope>
    <source>
        <strain evidence="3 4">D216</strain>
    </source>
</reference>
<evidence type="ECO:0000256" key="2">
    <source>
        <dbReference type="SAM" id="Phobius"/>
    </source>
</evidence>
<keyword evidence="2" id="KW-0812">Transmembrane</keyword>
<dbReference type="AlphaFoldDB" id="A0A507BFY1"/>
<dbReference type="EMBL" id="SKBQ01000019">
    <property type="protein sequence ID" value="TPX16209.1"/>
    <property type="molecule type" value="Genomic_DNA"/>
</dbReference>
<dbReference type="STRING" id="1093900.A0A507BFY1"/>
<evidence type="ECO:0008006" key="5">
    <source>
        <dbReference type="Google" id="ProtNLM"/>
    </source>
</evidence>
<dbReference type="Pfam" id="PF06912">
    <property type="entry name" value="DUF1275"/>
    <property type="match status" value="1"/>
</dbReference>
<keyword evidence="4" id="KW-1185">Reference proteome</keyword>
<feature type="transmembrane region" description="Helical" evidence="2">
    <location>
        <begin position="228"/>
        <end position="245"/>
    </location>
</feature>
<dbReference type="InterPro" id="IPR010699">
    <property type="entry name" value="DUF1275"/>
</dbReference>
<feature type="transmembrane region" description="Helical" evidence="2">
    <location>
        <begin position="136"/>
        <end position="158"/>
    </location>
</feature>
<feature type="transmembrane region" description="Helical" evidence="2">
    <location>
        <begin position="251"/>
        <end position="272"/>
    </location>
</feature>
<dbReference type="Proteomes" id="UP000319257">
    <property type="component" value="Unassembled WGS sequence"/>
</dbReference>
<organism evidence="3 4">
    <name type="scientific">Thyridium curvatum</name>
    <dbReference type="NCBI Taxonomy" id="1093900"/>
    <lineage>
        <taxon>Eukaryota</taxon>
        <taxon>Fungi</taxon>
        <taxon>Dikarya</taxon>
        <taxon>Ascomycota</taxon>
        <taxon>Pezizomycotina</taxon>
        <taxon>Sordariomycetes</taxon>
        <taxon>Sordariomycetidae</taxon>
        <taxon>Thyridiales</taxon>
        <taxon>Thyridiaceae</taxon>
        <taxon>Thyridium</taxon>
    </lineage>
</organism>
<dbReference type="PANTHER" id="PTHR37488:SF1">
    <property type="entry name" value="DUF1275 DOMAIN PROTEIN"/>
    <property type="match status" value="1"/>
</dbReference>
<feature type="region of interest" description="Disordered" evidence="1">
    <location>
        <begin position="1"/>
        <end position="28"/>
    </location>
</feature>
<evidence type="ECO:0000313" key="3">
    <source>
        <dbReference type="EMBL" id="TPX16209.1"/>
    </source>
</evidence>